<dbReference type="InterPro" id="IPR029069">
    <property type="entry name" value="HotDog_dom_sf"/>
</dbReference>
<dbReference type="EC" id="4.2.1.-" evidence="3"/>
<dbReference type="PANTHER" id="PTHR30272:SF1">
    <property type="entry name" value="3-HYDROXYACYL-[ACYL-CARRIER-PROTEIN] DEHYDRATASE"/>
    <property type="match status" value="1"/>
</dbReference>
<name>A0ABW5I713_9PSEU</name>
<comment type="caution">
    <text evidence="3">The sequence shown here is derived from an EMBL/GenBank/DDBJ whole genome shotgun (WGS) entry which is preliminary data.</text>
</comment>
<evidence type="ECO:0000256" key="1">
    <source>
        <dbReference type="ARBA" id="ARBA00009174"/>
    </source>
</evidence>
<keyword evidence="2 3" id="KW-0456">Lyase</keyword>
<dbReference type="EMBL" id="JBHUKQ010000015">
    <property type="protein sequence ID" value="MFD2485146.1"/>
    <property type="molecule type" value="Genomic_DNA"/>
</dbReference>
<evidence type="ECO:0000256" key="2">
    <source>
        <dbReference type="ARBA" id="ARBA00023239"/>
    </source>
</evidence>
<accession>A0ABW5I713</accession>
<dbReference type="SUPFAM" id="SSF54637">
    <property type="entry name" value="Thioesterase/thiol ester dehydrase-isomerase"/>
    <property type="match status" value="1"/>
</dbReference>
<dbReference type="GO" id="GO:0016829">
    <property type="term" value="F:lyase activity"/>
    <property type="evidence" value="ECO:0007669"/>
    <property type="project" value="UniProtKB-KW"/>
</dbReference>
<evidence type="ECO:0000313" key="4">
    <source>
        <dbReference type="Proteomes" id="UP001597542"/>
    </source>
</evidence>
<dbReference type="InterPro" id="IPR013114">
    <property type="entry name" value="FabA_FabZ"/>
</dbReference>
<dbReference type="Gene3D" id="3.10.129.10">
    <property type="entry name" value="Hotdog Thioesterase"/>
    <property type="match status" value="1"/>
</dbReference>
<protein>
    <submittedName>
        <fullName evidence="3">3-hydroxyacyl-ACP dehydratase FabZ family protein</fullName>
        <ecNumber evidence="3">4.2.1.-</ecNumber>
    </submittedName>
</protein>
<dbReference type="PANTHER" id="PTHR30272">
    <property type="entry name" value="3-HYDROXYACYL-[ACYL-CARRIER-PROTEIN] DEHYDRATASE"/>
    <property type="match status" value="1"/>
</dbReference>
<organism evidence="3 4">
    <name type="scientific">Amycolatopsis albidoflavus</name>
    <dbReference type="NCBI Taxonomy" id="102226"/>
    <lineage>
        <taxon>Bacteria</taxon>
        <taxon>Bacillati</taxon>
        <taxon>Actinomycetota</taxon>
        <taxon>Actinomycetes</taxon>
        <taxon>Pseudonocardiales</taxon>
        <taxon>Pseudonocardiaceae</taxon>
        <taxon>Amycolatopsis</taxon>
    </lineage>
</organism>
<sequence length="162" mass="17286">MTGALGTAGIVRLIPHRYPILLLDRVLTVVPGKELTGLKAVTCAEPCFRDAVEDYRYPPSLLLESWAQAAVVLATWGQPNPDVLVGKLELAAVLNGARFHRPAVPGDVIEHHVVLQKQLGETSVVAGHSLIDGELALEIEQFVLAMRELGDVLAGAQPATAT</sequence>
<comment type="similarity">
    <text evidence="1">Belongs to the thioester dehydratase family. FabZ subfamily.</text>
</comment>
<dbReference type="RefSeq" id="WP_344277151.1">
    <property type="nucleotide sequence ID" value="NZ_BAAAHV010000012.1"/>
</dbReference>
<gene>
    <name evidence="3" type="ORF">ACFSUT_33060</name>
</gene>
<keyword evidence="4" id="KW-1185">Reference proteome</keyword>
<dbReference type="Pfam" id="PF07977">
    <property type="entry name" value="FabA"/>
    <property type="match status" value="1"/>
</dbReference>
<reference evidence="4" key="1">
    <citation type="journal article" date="2019" name="Int. J. Syst. Evol. Microbiol.">
        <title>The Global Catalogue of Microorganisms (GCM) 10K type strain sequencing project: providing services to taxonomists for standard genome sequencing and annotation.</title>
        <authorList>
            <consortium name="The Broad Institute Genomics Platform"/>
            <consortium name="The Broad Institute Genome Sequencing Center for Infectious Disease"/>
            <person name="Wu L."/>
            <person name="Ma J."/>
        </authorList>
    </citation>
    <scope>NUCLEOTIDE SEQUENCE [LARGE SCALE GENOMIC DNA]</scope>
    <source>
        <strain evidence="4">CGMCC 4.7638</strain>
    </source>
</reference>
<dbReference type="Proteomes" id="UP001597542">
    <property type="component" value="Unassembled WGS sequence"/>
</dbReference>
<proteinExistence type="inferred from homology"/>
<dbReference type="CDD" id="cd01288">
    <property type="entry name" value="FabZ"/>
    <property type="match status" value="1"/>
</dbReference>
<evidence type="ECO:0000313" key="3">
    <source>
        <dbReference type="EMBL" id="MFD2485146.1"/>
    </source>
</evidence>